<protein>
    <submittedName>
        <fullName evidence="5">Efflux RND transporter periplasmic adaptor subunit</fullName>
    </submittedName>
</protein>
<dbReference type="Pfam" id="PF25869">
    <property type="entry name" value="3HB_CusB"/>
    <property type="match status" value="1"/>
</dbReference>
<keyword evidence="1" id="KW-0813">Transport</keyword>
<dbReference type="InterPro" id="IPR058791">
    <property type="entry name" value="3HB_CusB"/>
</dbReference>
<dbReference type="GO" id="GO:0015679">
    <property type="term" value="P:plasma membrane copper ion transport"/>
    <property type="evidence" value="ECO:0007669"/>
    <property type="project" value="TreeGrafter"/>
</dbReference>
<dbReference type="EMBL" id="CP119311">
    <property type="protein sequence ID" value="WEK35920.1"/>
    <property type="molecule type" value="Genomic_DNA"/>
</dbReference>
<sequence length="399" mass="42854">MRRNYTAELSALAGLTLLSLAACRQPAGQQPATTGHHQVLVIDSSLTALTQPVNQQVLTSIPAIRASSGTRIISTRVNGIIGYDTRNRTSLSSRVSGRIEKLLIKYNYQPVKKGQLILELYSPDLAAAQRELLYVAANSPALLPSARQRLLLLGMTNQQVDRILRTGEILYRVPVYSNSDGYILETQAAAPAPAPAAPATGGEGMGSMGSSSPPPMASVPAASNTPLLLREGQYVNAGQSLFTIYQAGRLVAEFALPPALTPQLKKGQSFLFYTDGNPESLQSAGIGLIEPLYRNGQQFGMLRAYLDKSDYRPGQLLTGIIPVVVPNSQWLPKAAVWRSGSTAVVFRKGVNGYMPMPVQTGVEADGYLQIKTPINGWEVAANAAYLVDSESFIPVTDKQ</sequence>
<accession>A0AAJ5WSE8</accession>
<dbReference type="PANTHER" id="PTHR30097:SF4">
    <property type="entry name" value="SLR6042 PROTEIN"/>
    <property type="match status" value="1"/>
</dbReference>
<gene>
    <name evidence="5" type="ORF">P0Y53_00280</name>
</gene>
<evidence type="ECO:0000313" key="6">
    <source>
        <dbReference type="Proteomes" id="UP001220610"/>
    </source>
</evidence>
<feature type="domain" description="CusB-like three alpha-helical bundle" evidence="4">
    <location>
        <begin position="124"/>
        <end position="169"/>
    </location>
</feature>
<dbReference type="Proteomes" id="UP001220610">
    <property type="component" value="Chromosome"/>
</dbReference>
<dbReference type="Gene3D" id="6.10.140.730">
    <property type="match status" value="1"/>
</dbReference>
<dbReference type="AlphaFoldDB" id="A0AAJ5WSE8"/>
<dbReference type="Gene3D" id="2.40.420.20">
    <property type="match status" value="1"/>
</dbReference>
<feature type="region of interest" description="Disordered" evidence="2">
    <location>
        <begin position="193"/>
        <end position="219"/>
    </location>
</feature>
<dbReference type="PROSITE" id="PS51257">
    <property type="entry name" value="PROKAR_LIPOPROTEIN"/>
    <property type="match status" value="1"/>
</dbReference>
<evidence type="ECO:0000256" key="3">
    <source>
        <dbReference type="SAM" id="SignalP"/>
    </source>
</evidence>
<dbReference type="GO" id="GO:0060003">
    <property type="term" value="P:copper ion export"/>
    <property type="evidence" value="ECO:0007669"/>
    <property type="project" value="TreeGrafter"/>
</dbReference>
<reference evidence="5" key="1">
    <citation type="submission" date="2023-03" db="EMBL/GenBank/DDBJ databases">
        <title>Andean soil-derived lignocellulolytic bacterial consortium as a source of novel taxa and putative plastic-active enzymes.</title>
        <authorList>
            <person name="Diaz-Garcia L."/>
            <person name="Chuvochina M."/>
            <person name="Feuerriegel G."/>
            <person name="Bunk B."/>
            <person name="Sproer C."/>
            <person name="Streit W.R."/>
            <person name="Rodriguez L.M."/>
            <person name="Overmann J."/>
            <person name="Jimenez D.J."/>
        </authorList>
    </citation>
    <scope>NUCLEOTIDE SEQUENCE</scope>
    <source>
        <strain evidence="5">MAG 7</strain>
    </source>
</reference>
<keyword evidence="3" id="KW-0732">Signal</keyword>
<dbReference type="Gene3D" id="2.40.50.100">
    <property type="match status" value="1"/>
</dbReference>
<evidence type="ECO:0000256" key="2">
    <source>
        <dbReference type="SAM" id="MobiDB-lite"/>
    </source>
</evidence>
<feature type="chain" id="PRO_5042606225" evidence="3">
    <location>
        <begin position="22"/>
        <end position="399"/>
    </location>
</feature>
<dbReference type="InterPro" id="IPR051909">
    <property type="entry name" value="MFP_Cation_Efflux"/>
</dbReference>
<feature type="signal peptide" evidence="3">
    <location>
        <begin position="1"/>
        <end position="21"/>
    </location>
</feature>
<evidence type="ECO:0000259" key="4">
    <source>
        <dbReference type="Pfam" id="PF25869"/>
    </source>
</evidence>
<dbReference type="PANTHER" id="PTHR30097">
    <property type="entry name" value="CATION EFFLUX SYSTEM PROTEIN CUSB"/>
    <property type="match status" value="1"/>
</dbReference>
<evidence type="ECO:0000313" key="5">
    <source>
        <dbReference type="EMBL" id="WEK35920.1"/>
    </source>
</evidence>
<proteinExistence type="predicted"/>
<organism evidence="5 6">
    <name type="scientific">Candidatus Pseudobacter hemicellulosilyticus</name>
    <dbReference type="NCBI Taxonomy" id="3121375"/>
    <lineage>
        <taxon>Bacteria</taxon>
        <taxon>Pseudomonadati</taxon>
        <taxon>Bacteroidota</taxon>
        <taxon>Chitinophagia</taxon>
        <taxon>Chitinophagales</taxon>
        <taxon>Chitinophagaceae</taxon>
        <taxon>Pseudobacter</taxon>
    </lineage>
</organism>
<dbReference type="GO" id="GO:0030313">
    <property type="term" value="C:cell envelope"/>
    <property type="evidence" value="ECO:0007669"/>
    <property type="project" value="TreeGrafter"/>
</dbReference>
<name>A0AAJ5WSE8_9BACT</name>
<evidence type="ECO:0000256" key="1">
    <source>
        <dbReference type="ARBA" id="ARBA00022448"/>
    </source>
</evidence>